<reference evidence="1 2" key="1">
    <citation type="journal article" date="2013" name="PLoS ONE">
        <title>Assembly-driven community genomics of a hypersaline microbial ecosystem.</title>
        <authorList>
            <person name="Podell S."/>
            <person name="Ugalde J.A."/>
            <person name="Narasingarao P."/>
            <person name="Banfield J.F."/>
            <person name="Heidelberg K.B."/>
            <person name="Allen E.E."/>
        </authorList>
    </citation>
    <scope>NUCLEOTIDE SEQUENCE [LARGE SCALE GENOMIC DNA]</scope>
    <source>
        <strain evidence="2">J07HQW1</strain>
    </source>
</reference>
<sequence length="69" mass="7213">MDCSVPLNSITPADLFSVTSTQISGAPLARPLTLDAGIIYSSCIAQETLSGNAIDSFSNYVSVNNFIIS</sequence>
<gene>
    <name evidence="1" type="ORF">J07HQW1_00420</name>
</gene>
<dbReference type="Proteomes" id="UP000030649">
    <property type="component" value="Unassembled WGS sequence"/>
</dbReference>
<dbReference type="AlphaFoldDB" id="U1MLA4"/>
<name>U1MLA4_9EURY</name>
<accession>U1MLA4</accession>
<dbReference type="EMBL" id="KE356560">
    <property type="protein sequence ID" value="ERG90399.1"/>
    <property type="molecule type" value="Genomic_DNA"/>
</dbReference>
<proteinExistence type="predicted"/>
<evidence type="ECO:0000313" key="1">
    <source>
        <dbReference type="EMBL" id="ERG90399.1"/>
    </source>
</evidence>
<organism evidence="1 2">
    <name type="scientific">Haloquadratum walsbyi J07HQW1</name>
    <dbReference type="NCBI Taxonomy" id="1238424"/>
    <lineage>
        <taxon>Archaea</taxon>
        <taxon>Methanobacteriati</taxon>
        <taxon>Methanobacteriota</taxon>
        <taxon>Stenosarchaea group</taxon>
        <taxon>Halobacteria</taxon>
        <taxon>Halobacteriales</taxon>
        <taxon>Haloferacaceae</taxon>
        <taxon>Haloquadratum</taxon>
    </lineage>
</organism>
<protein>
    <submittedName>
        <fullName evidence="1">Uncharacterized protein</fullName>
    </submittedName>
</protein>
<evidence type="ECO:0000313" key="2">
    <source>
        <dbReference type="Proteomes" id="UP000030649"/>
    </source>
</evidence>
<dbReference type="HOGENOM" id="CLU_2765981_0_0_2"/>